<reference evidence="3 4" key="1">
    <citation type="submission" date="2019-12" db="EMBL/GenBank/DDBJ databases">
        <title>Nocardia macrotermitis sp. nov. and Nocardia aurantia sp. nov., isolated from the gut of the fungus growing-termite Macrotermes natalensis.</title>
        <authorList>
            <person name="Christine B."/>
            <person name="Rene B."/>
        </authorList>
    </citation>
    <scope>NUCLEOTIDE SEQUENCE [LARGE SCALE GENOMIC DNA]</scope>
    <source>
        <strain evidence="3 4">DSM 102126</strain>
    </source>
</reference>
<protein>
    <submittedName>
        <fullName evidence="3">Phage holin family protein</fullName>
    </submittedName>
</protein>
<gene>
    <name evidence="3" type="ORF">GQ466_24065</name>
</gene>
<feature type="transmembrane region" description="Helical" evidence="2">
    <location>
        <begin position="92"/>
        <end position="113"/>
    </location>
</feature>
<proteinExistence type="predicted"/>
<keyword evidence="2" id="KW-0472">Membrane</keyword>
<name>A0A6I4WFK2_9ACTN</name>
<keyword evidence="2" id="KW-1133">Transmembrane helix</keyword>
<keyword evidence="2" id="KW-0812">Transmembrane</keyword>
<dbReference type="Pfam" id="PF07332">
    <property type="entry name" value="Phage_holin_3_6"/>
    <property type="match status" value="1"/>
</dbReference>
<accession>A0A6I4WFK2</accession>
<evidence type="ECO:0000256" key="1">
    <source>
        <dbReference type="SAM" id="MobiDB-lite"/>
    </source>
</evidence>
<dbReference type="OrthoDB" id="3403110at2"/>
<dbReference type="EMBL" id="WUTW01000006">
    <property type="protein sequence ID" value="MXQ67095.1"/>
    <property type="molecule type" value="Genomic_DNA"/>
</dbReference>
<evidence type="ECO:0000313" key="3">
    <source>
        <dbReference type="EMBL" id="MXQ67095.1"/>
    </source>
</evidence>
<dbReference type="Proteomes" id="UP000431901">
    <property type="component" value="Unassembled WGS sequence"/>
</dbReference>
<feature type="region of interest" description="Disordered" evidence="1">
    <location>
        <begin position="1"/>
        <end position="27"/>
    </location>
</feature>
<organism evidence="3 4">
    <name type="scientific">Actinomadura rayongensis</name>
    <dbReference type="NCBI Taxonomy" id="1429076"/>
    <lineage>
        <taxon>Bacteria</taxon>
        <taxon>Bacillati</taxon>
        <taxon>Actinomycetota</taxon>
        <taxon>Actinomycetes</taxon>
        <taxon>Streptosporangiales</taxon>
        <taxon>Thermomonosporaceae</taxon>
        <taxon>Actinomadura</taxon>
    </lineage>
</organism>
<dbReference type="InterPro" id="IPR009937">
    <property type="entry name" value="Phage_holin_3_6"/>
</dbReference>
<feature type="transmembrane region" description="Helical" evidence="2">
    <location>
        <begin position="61"/>
        <end position="86"/>
    </location>
</feature>
<comment type="caution">
    <text evidence="3">The sequence shown here is derived from an EMBL/GenBank/DDBJ whole genome shotgun (WGS) entry which is preliminary data.</text>
</comment>
<sequence length="146" mass="15261">MTSIRPDLDGQARTTQRRTPEENTGELVRQAAQQTSELLRAELRLAVAEVKEKGRSAGKGAGMFGGAGLVALYGLGALAAAAIAALALVLPVWLAALIVAAVLFAGAGVLALAGRRETARAVPPVPQEAMESVQRDVAEIRERSHR</sequence>
<evidence type="ECO:0000256" key="2">
    <source>
        <dbReference type="SAM" id="Phobius"/>
    </source>
</evidence>
<feature type="compositionally biased region" description="Basic and acidic residues" evidence="1">
    <location>
        <begin position="1"/>
        <end position="10"/>
    </location>
</feature>
<dbReference type="AlphaFoldDB" id="A0A6I4WFK2"/>
<dbReference type="RefSeq" id="WP_161105296.1">
    <property type="nucleotide sequence ID" value="NZ_JBHLYI010000023.1"/>
</dbReference>
<evidence type="ECO:0000313" key="4">
    <source>
        <dbReference type="Proteomes" id="UP000431901"/>
    </source>
</evidence>
<keyword evidence="4" id="KW-1185">Reference proteome</keyword>